<name>A0A5C3PI23_9APHY</name>
<feature type="compositionally biased region" description="Gly residues" evidence="1">
    <location>
        <begin position="603"/>
        <end position="619"/>
    </location>
</feature>
<evidence type="ECO:0000256" key="1">
    <source>
        <dbReference type="SAM" id="MobiDB-lite"/>
    </source>
</evidence>
<feature type="compositionally biased region" description="Basic and acidic residues" evidence="1">
    <location>
        <begin position="85"/>
        <end position="99"/>
    </location>
</feature>
<feature type="compositionally biased region" description="Polar residues" evidence="1">
    <location>
        <begin position="32"/>
        <end position="41"/>
    </location>
</feature>
<feature type="compositionally biased region" description="Acidic residues" evidence="1">
    <location>
        <begin position="66"/>
        <end position="76"/>
    </location>
</feature>
<dbReference type="AlphaFoldDB" id="A0A5C3PI23"/>
<reference evidence="2 3" key="1">
    <citation type="journal article" date="2019" name="Nat. Ecol. Evol.">
        <title>Megaphylogeny resolves global patterns of mushroom evolution.</title>
        <authorList>
            <person name="Varga T."/>
            <person name="Krizsan K."/>
            <person name="Foldi C."/>
            <person name="Dima B."/>
            <person name="Sanchez-Garcia M."/>
            <person name="Sanchez-Ramirez S."/>
            <person name="Szollosi G.J."/>
            <person name="Szarkandi J.G."/>
            <person name="Papp V."/>
            <person name="Albert L."/>
            <person name="Andreopoulos W."/>
            <person name="Angelini C."/>
            <person name="Antonin V."/>
            <person name="Barry K.W."/>
            <person name="Bougher N.L."/>
            <person name="Buchanan P."/>
            <person name="Buyck B."/>
            <person name="Bense V."/>
            <person name="Catcheside P."/>
            <person name="Chovatia M."/>
            <person name="Cooper J."/>
            <person name="Damon W."/>
            <person name="Desjardin D."/>
            <person name="Finy P."/>
            <person name="Geml J."/>
            <person name="Haridas S."/>
            <person name="Hughes K."/>
            <person name="Justo A."/>
            <person name="Karasinski D."/>
            <person name="Kautmanova I."/>
            <person name="Kiss B."/>
            <person name="Kocsube S."/>
            <person name="Kotiranta H."/>
            <person name="LaButti K.M."/>
            <person name="Lechner B.E."/>
            <person name="Liimatainen K."/>
            <person name="Lipzen A."/>
            <person name="Lukacs Z."/>
            <person name="Mihaltcheva S."/>
            <person name="Morgado L.N."/>
            <person name="Niskanen T."/>
            <person name="Noordeloos M.E."/>
            <person name="Ohm R.A."/>
            <person name="Ortiz-Santana B."/>
            <person name="Ovrebo C."/>
            <person name="Racz N."/>
            <person name="Riley R."/>
            <person name="Savchenko A."/>
            <person name="Shiryaev A."/>
            <person name="Soop K."/>
            <person name="Spirin V."/>
            <person name="Szebenyi C."/>
            <person name="Tomsovsky M."/>
            <person name="Tulloss R.E."/>
            <person name="Uehling J."/>
            <person name="Grigoriev I.V."/>
            <person name="Vagvolgyi C."/>
            <person name="Papp T."/>
            <person name="Martin F.M."/>
            <person name="Miettinen O."/>
            <person name="Hibbett D.S."/>
            <person name="Nagy L.G."/>
        </authorList>
    </citation>
    <scope>NUCLEOTIDE SEQUENCE [LARGE SCALE GENOMIC DNA]</scope>
    <source>
        <strain evidence="2 3">HHB13444</strain>
    </source>
</reference>
<accession>A0A5C3PI23</accession>
<dbReference type="Proteomes" id="UP000308197">
    <property type="component" value="Unassembled WGS sequence"/>
</dbReference>
<gene>
    <name evidence="2" type="ORF">K466DRAFT_597740</name>
</gene>
<evidence type="ECO:0000313" key="2">
    <source>
        <dbReference type="EMBL" id="TFK89454.1"/>
    </source>
</evidence>
<organism evidence="2 3">
    <name type="scientific">Polyporus arcularius HHB13444</name>
    <dbReference type="NCBI Taxonomy" id="1314778"/>
    <lineage>
        <taxon>Eukaryota</taxon>
        <taxon>Fungi</taxon>
        <taxon>Dikarya</taxon>
        <taxon>Basidiomycota</taxon>
        <taxon>Agaricomycotina</taxon>
        <taxon>Agaricomycetes</taxon>
        <taxon>Polyporales</taxon>
        <taxon>Polyporaceae</taxon>
        <taxon>Polyporus</taxon>
    </lineage>
</organism>
<feature type="region of interest" description="Disordered" evidence="1">
    <location>
        <begin position="561"/>
        <end position="673"/>
    </location>
</feature>
<dbReference type="EMBL" id="ML211075">
    <property type="protein sequence ID" value="TFK89454.1"/>
    <property type="molecule type" value="Genomic_DNA"/>
</dbReference>
<evidence type="ECO:0000313" key="3">
    <source>
        <dbReference type="Proteomes" id="UP000308197"/>
    </source>
</evidence>
<feature type="region of interest" description="Disordered" evidence="1">
    <location>
        <begin position="1"/>
        <end position="210"/>
    </location>
</feature>
<protein>
    <submittedName>
        <fullName evidence="2">Uncharacterized protein</fullName>
    </submittedName>
</protein>
<sequence length="673" mass="76525">MSTPLHSTFVQSQSPFYHDPLANVSGHAPTLRGSSIDTHTLASPKAPNGSYTSRAASLHDLGGMEVDNDAGDDPSEDGSSLLERPTTRRHDDGTRERSSDIVGPWNLRDALSEQEPSVRKRNQRDQEDLWRGGYRPRDWDDRGRRPTDTRDDVSRREEEEASDREEHSHFSALPNTKAWQYRQALERERSRVPSQNGTHGEHGTSRYTNDVDMEETRRVRAGYPSHDHRAGRRPLVGREWEEEQRALDEEAGHEETEPEWWQKVKTQRLPSALMREVDVEDTPVIVSHPQSDRWTVHLSDPEERYVGLSKEWMKSVWMDDKPVVLFSVFNYKFTKNQEVNRHIETSVTTLTTSITGETGFHVVPPDPEWRHELNARDLPSLWVIRGLSEAAAWEMVKSHVISTRAVSIITHRKVMENPRFVCGLAGFLKPDVKTTKDAVLSVLETDYMMGRLKELVRSSDRLEHLPIDKRVEKVIESLDIRFMQTKEDGYVANVFMIPPSDDLEEWRVWAEEMRSCRYNVFLNGTGAARKAFWCGGCRGVDHEDQECPFARMKGWKGPVAGARMHSKHWEPETGGRKPGRGQGGPFRAESAAYARTPMSGTRGYNGRGGHQAAGAGRGRGTQRTATRGFYDQHGGPAQRGNFTQHGSYDQRGGMRSEWNPRTPNARGAWSARF</sequence>
<feature type="compositionally biased region" description="Basic and acidic residues" evidence="1">
    <location>
        <begin position="123"/>
        <end position="169"/>
    </location>
</feature>
<dbReference type="InParanoid" id="A0A5C3PI23"/>
<keyword evidence="3" id="KW-1185">Reference proteome</keyword>
<feature type="compositionally biased region" description="Polar residues" evidence="1">
    <location>
        <begin position="1"/>
        <end position="15"/>
    </location>
</feature>
<proteinExistence type="predicted"/>